<name>A0A2Z6RDW4_9GLOM</name>
<evidence type="ECO:0000259" key="1">
    <source>
        <dbReference type="PROSITE" id="PS50097"/>
    </source>
</evidence>
<dbReference type="NCBIfam" id="NF047352">
    <property type="entry name" value="P_loop_sacsin"/>
    <property type="match status" value="2"/>
</dbReference>
<dbReference type="InterPro" id="IPR058210">
    <property type="entry name" value="SACS/Nov_dom"/>
</dbReference>
<dbReference type="Gene3D" id="3.30.710.10">
    <property type="entry name" value="Potassium Channel Kv1.1, Chain A"/>
    <property type="match status" value="1"/>
</dbReference>
<dbReference type="GO" id="GO:0030544">
    <property type="term" value="F:Hsp70 protein binding"/>
    <property type="evidence" value="ECO:0007669"/>
    <property type="project" value="TreeGrafter"/>
</dbReference>
<dbReference type="PANTHER" id="PTHR15600:SF42">
    <property type="entry name" value="SACSIN"/>
    <property type="match status" value="1"/>
</dbReference>
<dbReference type="InterPro" id="IPR011333">
    <property type="entry name" value="SKP1/BTB/POZ_sf"/>
</dbReference>
<evidence type="ECO:0000313" key="3">
    <source>
        <dbReference type="Proteomes" id="UP000247702"/>
    </source>
</evidence>
<dbReference type="SUPFAM" id="SSF55874">
    <property type="entry name" value="ATPase domain of HSP90 chaperone/DNA topoisomerase II/histidine kinase"/>
    <property type="match status" value="2"/>
</dbReference>
<comment type="caution">
    <text evidence="2">The sequence shown here is derived from an EMBL/GenBank/DDBJ whole genome shotgun (WGS) entry which is preliminary data.</text>
</comment>
<dbReference type="InterPro" id="IPR052972">
    <property type="entry name" value="Sacsin_chaperone_reg"/>
</dbReference>
<feature type="domain" description="BTB" evidence="1">
    <location>
        <begin position="2656"/>
        <end position="2744"/>
    </location>
</feature>
<dbReference type="Proteomes" id="UP000247702">
    <property type="component" value="Unassembled WGS sequence"/>
</dbReference>
<dbReference type="SMART" id="SM00225">
    <property type="entry name" value="BTB"/>
    <property type="match status" value="1"/>
</dbReference>
<accession>A0A2Z6RDW4</accession>
<protein>
    <recommendedName>
        <fullName evidence="1">BTB domain-containing protein</fullName>
    </recommendedName>
</protein>
<dbReference type="Pfam" id="PF00651">
    <property type="entry name" value="BTB"/>
    <property type="match status" value="1"/>
</dbReference>
<dbReference type="InterPro" id="IPR000210">
    <property type="entry name" value="BTB/POZ_dom"/>
</dbReference>
<dbReference type="PROSITE" id="PS50097">
    <property type="entry name" value="BTB"/>
    <property type="match status" value="1"/>
</dbReference>
<dbReference type="InterPro" id="IPR036890">
    <property type="entry name" value="HATPase_C_sf"/>
</dbReference>
<proteinExistence type="predicted"/>
<keyword evidence="3" id="KW-1185">Reference proteome</keyword>
<gene>
    <name evidence="2" type="ORF">RclHR1_01790013</name>
</gene>
<dbReference type="Gene3D" id="3.30.565.10">
    <property type="entry name" value="Histidine kinase-like ATPase, C-terminal domain"/>
    <property type="match status" value="1"/>
</dbReference>
<dbReference type="STRING" id="94130.A0A2Z6RDW4"/>
<dbReference type="PANTHER" id="PTHR15600">
    <property type="entry name" value="SACSIN"/>
    <property type="match status" value="1"/>
</dbReference>
<dbReference type="SUPFAM" id="SSF54695">
    <property type="entry name" value="POZ domain"/>
    <property type="match status" value="1"/>
</dbReference>
<dbReference type="EMBL" id="BEXD01000879">
    <property type="protein sequence ID" value="GBB90806.1"/>
    <property type="molecule type" value="Genomic_DNA"/>
</dbReference>
<dbReference type="Pfam" id="PF25794">
    <property type="entry name" value="SACS"/>
    <property type="match status" value="2"/>
</dbReference>
<organism evidence="2 3">
    <name type="scientific">Rhizophagus clarus</name>
    <dbReference type="NCBI Taxonomy" id="94130"/>
    <lineage>
        <taxon>Eukaryota</taxon>
        <taxon>Fungi</taxon>
        <taxon>Fungi incertae sedis</taxon>
        <taxon>Mucoromycota</taxon>
        <taxon>Glomeromycotina</taxon>
        <taxon>Glomeromycetes</taxon>
        <taxon>Glomerales</taxon>
        <taxon>Glomeraceae</taxon>
        <taxon>Rhizophagus</taxon>
    </lineage>
</organism>
<sequence length="2867" mass="333461">MEPEGDDFKPSEPYTHRLRRILDEYPDGSQVLREILQNSDDAKSTEQIFILDHNTYSSNGLFNPKFHRFQGPALLAINDKIFKERDFTSLLKLADSEKRDQFDKIGAMGVGFNSIYHITDSPSFITDDKYVILDPHEWYYNGGKIFKFVVDKLAEKYPGQFAPFRKSWNESFEKPFEGTIFRYPLRDSDESDISDKIYEPQDILDMFHKFYENESINCLLFLKYIERIRFYELKKGANKLELLYTIQLENADEVRCQRRLISDNIVPMMNSLKSKKLSKNDQLDTSSYVASFSRQQGGVPKETNSWLILNYLDSLLKAEAYFQKEFKKSIGDYKFIPNVGLALPLGDLDVTGKLFCFLPLPVNMPFHVSVHGYFAVSTNRRTLWSAADNEELAVDALARLKVKWNLYLFEEVLPKAWVKLLCELPFNIPNVQQNNVHKFWPIINKDKDSALMSIFCKNLLQNVVSNLGIEDSVFKGPSMSNTIGVVNGVPTRSYSTSSFQESEFYWLSIYNGYLEDEKWPINNLYEIIESIGFPIILNLHPVIEALKNSSHRNSLKLLSPEIIRTYLNSNRDKWEHGAIERNEALQLFNYILQDKQFNSLKGFKMIPLANGKLGTLTRSGSNVYLDPDPHDYDTNHSYNDERHIFEDQLQKFIDKSIDSELYKRLYENAKTGWNLNIKILDELAVADMIKYTLNHERNKNLEEIPISNNREWIYQLWDNLIYRNWDLRNFEDIHLIPTSCSTLRKLKTPRKVFLNKIDFSLRGCIPILEKFGAVFVDNRFNVESHKINPYIIKPDDIMSVLSSFQAHPSYPRNLNCKLQYNEISMFIKYLSICLQQHQNRLKPVHIEVIKHFPIFTEIGRSSPISLKSKDMKLYLLPREDENSYGKIIYPSHMGGFLDVSSQDSCIILENIIRIPRLTTDDYWRKFVVPFLERQSSSDIDIVVDKFFNRLPLILDEKLKNDLGKKSFVPAGTLEMSKRQKLPTNAVLVRPIDLFDPEKKEVNELFFEDEKVFPAGKYGMSSTNFFNVNKFLSNLRSLGIKSTLTTDDIVFRINTIMERKRTSHIHDFIHINAKKLFRYIDKNWDQLINKDGTFSDAILENEWIPTTTDNESGKKIFSKPRDCYCQEYKYLVCFVAPILEYNIKSKNFLEFLNWNTNPDINTVLKQLEYCRYYVARKQPPMDLESICNKIYAYMNITFQHDSVKFNKMKNYLKHKSWILCGETFRSNDEVVINIPENFVMNNDSLVRLPKEYNQFKNLFKAMGVRDEIGIKDLIIIIKNIAERNENEDLSIEEIRNVVQILDQIVTLQMRDIKENDSKSLNGLLIPSTKNVLVDLQNIYFDDVDDRLDDDEKSKYMIAHPLVSRYTAKKLNMQTLIGKICDTGDNGWEPYEQNEPLTTRIKNIIKEYSPRQIIKEFLQNADDAKATRFSVIVDRRKHTNYEKSLLTEEMKELQGPAIWIYNDAEFSEKDFQALINLGIGGKSRDDDENDTRIGKFGLGFNCAFHITDLPSFVSGETIAFIDPHAKFLPAKGYPPKRLKGIRMNFIEKEFKKLFPDQCYPYEAIEGCDFTKKFKGTLFRLPLRTHRSKISTEILEINEILRLFNGVEGNKEMLFLRNIESCSLYDMKEQSPNLIWEAKINNIDSCRNFRQKVIDSIDDAQVYQLDIEKTEYTRKDSEIWAICTGGHDKIKPEFKELKEFSQKERIKPRGGVATLLARSDEKSLDELKAESFPNPPKLRGEIFSYLSLSMVSRLGVHLNGNFSLSNSRLQSENDFLKSDCDYAKWNRYVLLEVLSDLHVKLLEYIVELEEARHIKDSTNFTPHTTKNFWPINDYSFMDLYTTYGLSVIRKLGVNGRKFFWTEANDGRFISLNEARILEEEKANIANILVNLEVPIRVVKLDKGKMKQLDEIAKIDKQSKRLINFPYTPISGKLICKELQLMRPFKHNNIIRNDNTQNSLFQLLTFILEDKDSFDNLARLPLIPLSDGSVGEFGGQKAYYIGKQKHLNLFPNGRSRLITIDLPKDLLDIFSSNEFSEVTNIQKFNGSAILDLLKGELPSEDISPWNSNGKHINKNWLQKIWSMIFKSEENINFAELSEIPLLPVINPISMLIKPDMTNPLLCAPKNGQHSLYSVLVKLNIRFTDMSFPDDVHEDLKKYVVQCAPINILSSLGNALTYTNMDDLEQLFDESNLSISDYAKFRTFINEEIDTLIEQVQNQRDLIIILVSLPIWSIHSCEDNFINARSGILLPYDLPFFSFRKNTTFYKCNNKSDFNTLVKLGAKFISELDYVKDHILPSFKAFSTPPRDYIPFLQAILLLNNPEIEQYFRQREVIPNKSLTEFVSADTLYDMNNPLFRSIFADTDKILPQEFQSNHDCLNALGRIGLKRQMNCNIFVECAQEIDLQIKQGVNPHVVKERAKNLVRYLYENINTLSFNNEQWNKIKKIKFVPSEKNLRNQFYKEQKETSSFESFENLCSRKYVKICWTQCPLFDENVEPNSSFNESHQEIGFPSAENIIEHWFVIVKMSKANSWNRNYKKELKGVINEIYQVMNTLSEDKAFELLIKLKIDKPEKKIFLNGDDPFDEKNWVAGKELLYGIQEDIKGMYKVKDCLKEYKSLLILAGASEIAPPRPPSPNPIFNQKDKLVNSLQNKLIEQDNKYHDVIFNIGGEKIGANKYVLSGILNSLSLFKYSLIKPQHCLIYFYYIVAASKYFDRMFYGGLSESAMDKKDIIIEDIRPDIFRALLQWLYGKSFDDAIEPVLSKPNDIPTGQSYETYYLTFLVDLLKVTNYYGVELKEEVEDKIINSPQINVTNVCNVLERAKESDATRLIDFCKQYIESNRKIIIKQLSELNEDADERSKISQMLDTLLSDN</sequence>
<dbReference type="CDD" id="cd18186">
    <property type="entry name" value="BTB_POZ_ZBTB_KLHL-like"/>
    <property type="match status" value="1"/>
</dbReference>
<evidence type="ECO:0000313" key="2">
    <source>
        <dbReference type="EMBL" id="GBB90806.1"/>
    </source>
</evidence>
<reference evidence="2 3" key="1">
    <citation type="submission" date="2017-11" db="EMBL/GenBank/DDBJ databases">
        <title>The genome of Rhizophagus clarus HR1 reveals common genetic basis of auxotrophy among arbuscular mycorrhizal fungi.</title>
        <authorList>
            <person name="Kobayashi Y."/>
        </authorList>
    </citation>
    <scope>NUCLEOTIDE SEQUENCE [LARGE SCALE GENOMIC DNA]</scope>
    <source>
        <strain evidence="2 3">HR1</strain>
    </source>
</reference>